<dbReference type="Gene3D" id="3.90.25.10">
    <property type="entry name" value="UDP-galactose 4-epimerase, domain 1"/>
    <property type="match status" value="1"/>
</dbReference>
<keyword evidence="2" id="KW-1185">Reference proteome</keyword>
<dbReference type="SUPFAM" id="SSF51735">
    <property type="entry name" value="NAD(P)-binding Rossmann-fold domains"/>
    <property type="match status" value="1"/>
</dbReference>
<name>A0A4Y9ZSJ7_9AGAM</name>
<sequence>MQNLSIPSTLESHVLPLAFSSTILKGFLDLHDLAAVAASILISPGDHVRARYELVGVNCTYADVAQALTNYSREHGGEAVECVRVPKEVALKAMEDRGVIRDEFGRRALEVMFDYYDTRGIPGSTNVLHWLLGRKPTTWEGLIKRELDTTFE</sequence>
<dbReference type="Proteomes" id="UP000298061">
    <property type="component" value="Unassembled WGS sequence"/>
</dbReference>
<dbReference type="AlphaFoldDB" id="A0A4Y9ZSJ7"/>
<organism evidence="1 2">
    <name type="scientific">Hericium alpestre</name>
    <dbReference type="NCBI Taxonomy" id="135208"/>
    <lineage>
        <taxon>Eukaryota</taxon>
        <taxon>Fungi</taxon>
        <taxon>Dikarya</taxon>
        <taxon>Basidiomycota</taxon>
        <taxon>Agaricomycotina</taxon>
        <taxon>Agaricomycetes</taxon>
        <taxon>Russulales</taxon>
        <taxon>Hericiaceae</taxon>
        <taxon>Hericium</taxon>
    </lineage>
</organism>
<evidence type="ECO:0000313" key="2">
    <source>
        <dbReference type="Proteomes" id="UP000298061"/>
    </source>
</evidence>
<gene>
    <name evidence="1" type="ORF">EWM64_g6801</name>
</gene>
<comment type="caution">
    <text evidence="1">The sequence shown here is derived from an EMBL/GenBank/DDBJ whole genome shotgun (WGS) entry which is preliminary data.</text>
</comment>
<proteinExistence type="predicted"/>
<protein>
    <recommendedName>
        <fullName evidence="3">NmrA-like domain-containing protein</fullName>
    </recommendedName>
</protein>
<evidence type="ECO:0008006" key="3">
    <source>
        <dbReference type="Google" id="ProtNLM"/>
    </source>
</evidence>
<dbReference type="STRING" id="135208.A0A4Y9ZSJ7"/>
<accession>A0A4Y9ZSJ7</accession>
<reference evidence="1 2" key="1">
    <citation type="submission" date="2019-02" db="EMBL/GenBank/DDBJ databases">
        <title>Genome sequencing of the rare red list fungi Hericium alpestre (H. flagellum).</title>
        <authorList>
            <person name="Buettner E."/>
            <person name="Kellner H."/>
        </authorList>
    </citation>
    <scope>NUCLEOTIDE SEQUENCE [LARGE SCALE GENOMIC DNA]</scope>
    <source>
        <strain evidence="1 2">DSM 108284</strain>
    </source>
</reference>
<dbReference type="OrthoDB" id="419598at2759"/>
<dbReference type="InterPro" id="IPR036291">
    <property type="entry name" value="NAD(P)-bd_dom_sf"/>
</dbReference>
<evidence type="ECO:0000313" key="1">
    <source>
        <dbReference type="EMBL" id="TFY77210.1"/>
    </source>
</evidence>
<dbReference type="Gene3D" id="3.40.50.720">
    <property type="entry name" value="NAD(P)-binding Rossmann-like Domain"/>
    <property type="match status" value="1"/>
</dbReference>
<dbReference type="EMBL" id="SFCI01000973">
    <property type="protein sequence ID" value="TFY77210.1"/>
    <property type="molecule type" value="Genomic_DNA"/>
</dbReference>